<dbReference type="AlphaFoldDB" id="A0A1I8AE29"/>
<evidence type="ECO:0000313" key="2">
    <source>
        <dbReference type="WBParaSite" id="L893_g4982.t1"/>
    </source>
</evidence>
<dbReference type="WBParaSite" id="L893_g4982.t1">
    <property type="protein sequence ID" value="L893_g4982.t1"/>
    <property type="gene ID" value="L893_g4982"/>
</dbReference>
<protein>
    <submittedName>
        <fullName evidence="2">Uncharacterized protein</fullName>
    </submittedName>
</protein>
<dbReference type="Proteomes" id="UP000095287">
    <property type="component" value="Unplaced"/>
</dbReference>
<reference evidence="2" key="1">
    <citation type="submission" date="2016-11" db="UniProtKB">
        <authorList>
            <consortium name="WormBaseParasite"/>
        </authorList>
    </citation>
    <scope>IDENTIFICATION</scope>
</reference>
<evidence type="ECO:0000313" key="1">
    <source>
        <dbReference type="Proteomes" id="UP000095287"/>
    </source>
</evidence>
<sequence>MFRRQMTMGSMRTEGAQLLGVGRNGPGTAIGPEAIHSGVSVMKSARALIRKTATRKFREVRSLWDDLRSRVPRRLPRSNRENHLCGPAAIEVTSAANVLTFRTNGDIHAPLEVRQRKRTPAEFVTRDTERPGTNLRLFDPGTTCDRCVYDREIYFRSYKDTEPMESVVRVAQKKDAKIGWSRMEFDGPGRMLRDRRIGLKILTIPPLTFGRVQGSGKQFLAVTCGRGGTPSMKVSCLLTKTSYVRPSAQIDQDTTEVCRCFERSFFALNEQ</sequence>
<proteinExistence type="predicted"/>
<name>A0A1I8AE29_9BILA</name>
<accession>A0A1I8AE29</accession>
<organism evidence="1 2">
    <name type="scientific">Steinernema glaseri</name>
    <dbReference type="NCBI Taxonomy" id="37863"/>
    <lineage>
        <taxon>Eukaryota</taxon>
        <taxon>Metazoa</taxon>
        <taxon>Ecdysozoa</taxon>
        <taxon>Nematoda</taxon>
        <taxon>Chromadorea</taxon>
        <taxon>Rhabditida</taxon>
        <taxon>Tylenchina</taxon>
        <taxon>Panagrolaimomorpha</taxon>
        <taxon>Strongyloidoidea</taxon>
        <taxon>Steinernematidae</taxon>
        <taxon>Steinernema</taxon>
    </lineage>
</organism>
<keyword evidence="1" id="KW-1185">Reference proteome</keyword>